<evidence type="ECO:0000256" key="1">
    <source>
        <dbReference type="SAM" id="MobiDB-lite"/>
    </source>
</evidence>
<evidence type="ECO:0000313" key="2">
    <source>
        <dbReference type="EMBL" id="MDX3019880.1"/>
    </source>
</evidence>
<evidence type="ECO:0000313" key="3">
    <source>
        <dbReference type="Proteomes" id="UP001272987"/>
    </source>
</evidence>
<feature type="region of interest" description="Disordered" evidence="1">
    <location>
        <begin position="23"/>
        <end position="61"/>
    </location>
</feature>
<sequence length="61" mass="7204">MGIRNFLRSITPGDDQQLAADLAREQRVRRSRSATRAARKGQKWEDTDRQREKRGIWRPNP</sequence>
<protein>
    <submittedName>
        <fullName evidence="2">Uncharacterized protein</fullName>
    </submittedName>
</protein>
<accession>A0ABU4LVW0</accession>
<comment type="caution">
    <text evidence="2">The sequence shown here is derived from an EMBL/GenBank/DDBJ whole genome shotgun (WGS) entry which is preliminary data.</text>
</comment>
<dbReference type="EMBL" id="JARAWP010000010">
    <property type="protein sequence ID" value="MDX3019880.1"/>
    <property type="molecule type" value="Genomic_DNA"/>
</dbReference>
<dbReference type="Proteomes" id="UP001272987">
    <property type="component" value="Unassembled WGS sequence"/>
</dbReference>
<feature type="compositionally biased region" description="Basic residues" evidence="1">
    <location>
        <begin position="29"/>
        <end position="41"/>
    </location>
</feature>
<dbReference type="RefSeq" id="WP_059043663.1">
    <property type="nucleotide sequence ID" value="NZ_BCMK01000009.1"/>
</dbReference>
<gene>
    <name evidence="2" type="ORF">PV666_18560</name>
</gene>
<name>A0ABU4LVW0_9ACTN</name>
<proteinExistence type="predicted"/>
<feature type="compositionally biased region" description="Basic and acidic residues" evidence="1">
    <location>
        <begin position="42"/>
        <end position="55"/>
    </location>
</feature>
<organism evidence="2 3">
    <name type="scientific">Streptomyces acidiscabies</name>
    <dbReference type="NCBI Taxonomy" id="42234"/>
    <lineage>
        <taxon>Bacteria</taxon>
        <taxon>Bacillati</taxon>
        <taxon>Actinomycetota</taxon>
        <taxon>Actinomycetes</taxon>
        <taxon>Kitasatosporales</taxon>
        <taxon>Streptomycetaceae</taxon>
        <taxon>Streptomyces</taxon>
    </lineage>
</organism>
<keyword evidence="3" id="KW-1185">Reference proteome</keyword>
<reference evidence="2 3" key="1">
    <citation type="journal article" date="2023" name="Microb. Genom.">
        <title>Mesoterricola silvestris gen. nov., sp. nov., Mesoterricola sediminis sp. nov., Geothrix oryzae sp. nov., Geothrix edaphica sp. nov., Geothrix rubra sp. nov., and Geothrix limicola sp. nov., six novel members of Acidobacteriota isolated from soils.</title>
        <authorList>
            <person name="Weisberg A.J."/>
            <person name="Pearce E."/>
            <person name="Kramer C.G."/>
            <person name="Chang J.H."/>
            <person name="Clarke C.R."/>
        </authorList>
    </citation>
    <scope>NUCLEOTIDE SEQUENCE [LARGE SCALE GENOMIC DNA]</scope>
    <source>
        <strain evidence="2 3">NB05-1H</strain>
    </source>
</reference>